<dbReference type="AlphaFoldDB" id="A0A094LPY5"/>
<comment type="caution">
    <text evidence="6">The sequence shown here is derived from an EMBL/GenBank/DDBJ whole genome shotgun (WGS) entry which is preliminary data.</text>
</comment>
<dbReference type="EMBL" id="JPEO01000007">
    <property type="protein sequence ID" value="KFZ37213.1"/>
    <property type="molecule type" value="Genomic_DNA"/>
</dbReference>
<dbReference type="PANTHER" id="PTHR30126">
    <property type="entry name" value="HTH-TYPE TRANSCRIPTIONAL REGULATOR"/>
    <property type="match status" value="1"/>
</dbReference>
<keyword evidence="3" id="KW-0238">DNA-binding</keyword>
<dbReference type="Pfam" id="PF03466">
    <property type="entry name" value="LysR_substrate"/>
    <property type="match status" value="1"/>
</dbReference>
<organism evidence="6 7">
    <name type="scientific">Shewanella mangrovi</name>
    <dbReference type="NCBI Taxonomy" id="1515746"/>
    <lineage>
        <taxon>Bacteria</taxon>
        <taxon>Pseudomonadati</taxon>
        <taxon>Pseudomonadota</taxon>
        <taxon>Gammaproteobacteria</taxon>
        <taxon>Alteromonadales</taxon>
        <taxon>Shewanellaceae</taxon>
        <taxon>Shewanella</taxon>
    </lineage>
</organism>
<dbReference type="PANTHER" id="PTHR30126:SF18">
    <property type="entry name" value="LYSR FAMILY TRANSCRIPTIONAL REGULATOR"/>
    <property type="match status" value="1"/>
</dbReference>
<dbReference type="GO" id="GO:0003700">
    <property type="term" value="F:DNA-binding transcription factor activity"/>
    <property type="evidence" value="ECO:0007669"/>
    <property type="project" value="InterPro"/>
</dbReference>
<keyword evidence="2" id="KW-0805">Transcription regulation</keyword>
<proteinExistence type="inferred from homology"/>
<dbReference type="PROSITE" id="PS50931">
    <property type="entry name" value="HTH_LYSR"/>
    <property type="match status" value="1"/>
</dbReference>
<evidence type="ECO:0000313" key="7">
    <source>
        <dbReference type="Proteomes" id="UP000029264"/>
    </source>
</evidence>
<dbReference type="RefSeq" id="WP_037442852.1">
    <property type="nucleotide sequence ID" value="NZ_JPEO01000007.1"/>
</dbReference>
<evidence type="ECO:0000256" key="2">
    <source>
        <dbReference type="ARBA" id="ARBA00023015"/>
    </source>
</evidence>
<protein>
    <submittedName>
        <fullName evidence="6">Transcriptional regulator</fullName>
    </submittedName>
</protein>
<dbReference type="STRING" id="1515746.HR45_11050"/>
<dbReference type="SUPFAM" id="SSF53850">
    <property type="entry name" value="Periplasmic binding protein-like II"/>
    <property type="match status" value="1"/>
</dbReference>
<dbReference type="Proteomes" id="UP000029264">
    <property type="component" value="Unassembled WGS sequence"/>
</dbReference>
<evidence type="ECO:0000313" key="6">
    <source>
        <dbReference type="EMBL" id="KFZ37213.1"/>
    </source>
</evidence>
<dbReference type="Gene3D" id="3.40.190.290">
    <property type="match status" value="1"/>
</dbReference>
<dbReference type="InterPro" id="IPR005119">
    <property type="entry name" value="LysR_subst-bd"/>
</dbReference>
<dbReference type="InterPro" id="IPR000847">
    <property type="entry name" value="LysR_HTH_N"/>
</dbReference>
<dbReference type="Pfam" id="PF00126">
    <property type="entry name" value="HTH_1"/>
    <property type="match status" value="1"/>
</dbReference>
<evidence type="ECO:0000256" key="1">
    <source>
        <dbReference type="ARBA" id="ARBA00009437"/>
    </source>
</evidence>
<keyword evidence="4" id="KW-0804">Transcription</keyword>
<dbReference type="FunFam" id="1.10.10.10:FF:000001">
    <property type="entry name" value="LysR family transcriptional regulator"/>
    <property type="match status" value="1"/>
</dbReference>
<dbReference type="PRINTS" id="PR00039">
    <property type="entry name" value="HTHLYSR"/>
</dbReference>
<dbReference type="GO" id="GO:0000976">
    <property type="term" value="F:transcription cis-regulatory region binding"/>
    <property type="evidence" value="ECO:0007669"/>
    <property type="project" value="TreeGrafter"/>
</dbReference>
<dbReference type="Gene3D" id="1.10.10.10">
    <property type="entry name" value="Winged helix-like DNA-binding domain superfamily/Winged helix DNA-binding domain"/>
    <property type="match status" value="1"/>
</dbReference>
<feature type="domain" description="HTH lysR-type" evidence="5">
    <location>
        <begin position="1"/>
        <end position="59"/>
    </location>
</feature>
<accession>A0A094LPY5</accession>
<dbReference type="eggNOG" id="COG0583">
    <property type="taxonomic scope" value="Bacteria"/>
</dbReference>
<dbReference type="InterPro" id="IPR036390">
    <property type="entry name" value="WH_DNA-bd_sf"/>
</dbReference>
<evidence type="ECO:0000259" key="5">
    <source>
        <dbReference type="PROSITE" id="PS50931"/>
    </source>
</evidence>
<name>A0A094LPY5_9GAMM</name>
<reference evidence="6 7" key="1">
    <citation type="submission" date="2014-06" db="EMBL/GenBank/DDBJ databases">
        <title>Shewanella sp. YQH10.</title>
        <authorList>
            <person name="Liu Y."/>
            <person name="Zeng R."/>
        </authorList>
    </citation>
    <scope>NUCLEOTIDE SEQUENCE [LARGE SCALE GENOMIC DNA]</scope>
    <source>
        <strain evidence="6 7">YQH10</strain>
    </source>
</reference>
<dbReference type="OrthoDB" id="5293066at2"/>
<dbReference type="SUPFAM" id="SSF46785">
    <property type="entry name" value="Winged helix' DNA-binding domain"/>
    <property type="match status" value="1"/>
</dbReference>
<sequence length="301" mass="33651">MLSEQSFELIELVAKLGSFTSAANHLNKVPSAISYAVKQIEDELGVELFERHHRSVSLTPAGEHFVHQAKSVMQSIIGLKQSTQAVNKGWRPKIAIALDGIVREDGISFLVREFYKTFSDVELHIHREQVNGCWQALNEQRCDIAIGAASNIPVGGPFEHKDLGELRWQFVVSAQHPLTVETHITAEMLQEYAGVCVSDTAADYPETRLGLAQGQRALSVPDWIRAINCVKDGLAVGCLPRHLITPFLQNGSLVNKPCDLNIADTRALLVWNRNVQNEAMRWLIDYLNNDQRLVNSWLLPN</sequence>
<dbReference type="InterPro" id="IPR036388">
    <property type="entry name" value="WH-like_DNA-bd_sf"/>
</dbReference>
<gene>
    <name evidence="6" type="ORF">HR45_11050</name>
</gene>
<comment type="similarity">
    <text evidence="1">Belongs to the LysR transcriptional regulatory family.</text>
</comment>
<dbReference type="NCBIfam" id="NF008294">
    <property type="entry name" value="PRK11074.1"/>
    <property type="match status" value="1"/>
</dbReference>
<evidence type="ECO:0000256" key="4">
    <source>
        <dbReference type="ARBA" id="ARBA00023163"/>
    </source>
</evidence>
<evidence type="ECO:0000256" key="3">
    <source>
        <dbReference type="ARBA" id="ARBA00023125"/>
    </source>
</evidence>
<keyword evidence="7" id="KW-1185">Reference proteome</keyword>